<dbReference type="SUPFAM" id="SSF56300">
    <property type="entry name" value="Metallo-dependent phosphatases"/>
    <property type="match status" value="1"/>
</dbReference>
<proteinExistence type="predicted"/>
<organism evidence="1 2">
    <name type="scientific">SAR86 cluster bacterium</name>
    <dbReference type="NCBI Taxonomy" id="2030880"/>
    <lineage>
        <taxon>Bacteria</taxon>
        <taxon>Pseudomonadati</taxon>
        <taxon>Pseudomonadota</taxon>
        <taxon>Gammaproteobacteria</taxon>
        <taxon>SAR86 cluster</taxon>
    </lineage>
</organism>
<evidence type="ECO:0008006" key="3">
    <source>
        <dbReference type="Google" id="ProtNLM"/>
    </source>
</evidence>
<dbReference type="Proteomes" id="UP000754644">
    <property type="component" value="Unassembled WGS sequence"/>
</dbReference>
<dbReference type="Gene3D" id="3.60.21.10">
    <property type="match status" value="1"/>
</dbReference>
<sequence>MAHYVIGDLHGHLHDYRRLLQEQLLCDAADQWIGGSHQLWLMGDVLCRAWQDG</sequence>
<dbReference type="EMBL" id="JABMOJ010000455">
    <property type="protein sequence ID" value="NQV66079.1"/>
    <property type="molecule type" value="Genomic_DNA"/>
</dbReference>
<evidence type="ECO:0000313" key="1">
    <source>
        <dbReference type="EMBL" id="NQV66079.1"/>
    </source>
</evidence>
<name>A0A972VXG1_9GAMM</name>
<comment type="caution">
    <text evidence="1">The sequence shown here is derived from an EMBL/GenBank/DDBJ whole genome shotgun (WGS) entry which is preliminary data.</text>
</comment>
<evidence type="ECO:0000313" key="2">
    <source>
        <dbReference type="Proteomes" id="UP000754644"/>
    </source>
</evidence>
<dbReference type="InterPro" id="IPR029052">
    <property type="entry name" value="Metallo-depent_PP-like"/>
</dbReference>
<protein>
    <recommendedName>
        <fullName evidence="3">Serine/threonine protein phosphatase</fullName>
    </recommendedName>
</protein>
<accession>A0A972VXG1</accession>
<dbReference type="AlphaFoldDB" id="A0A972VXG1"/>
<gene>
    <name evidence="1" type="ORF">HQ497_12020</name>
</gene>
<reference evidence="1" key="1">
    <citation type="submission" date="2020-05" db="EMBL/GenBank/DDBJ databases">
        <title>Sulfur intermediates as new biogeochemical hubs in an aquatic model microbial ecosystem.</title>
        <authorList>
            <person name="Vigneron A."/>
        </authorList>
    </citation>
    <scope>NUCLEOTIDE SEQUENCE</scope>
    <source>
        <strain evidence="1">Bin.250</strain>
    </source>
</reference>